<evidence type="ECO:0000313" key="5">
    <source>
        <dbReference type="EMBL" id="OLF11896.1"/>
    </source>
</evidence>
<dbReference type="Pfam" id="PF13377">
    <property type="entry name" value="Peripla_BP_3"/>
    <property type="match status" value="1"/>
</dbReference>
<evidence type="ECO:0000256" key="1">
    <source>
        <dbReference type="ARBA" id="ARBA00023015"/>
    </source>
</evidence>
<gene>
    <name evidence="5" type="ORF">BU204_29420</name>
</gene>
<dbReference type="InterPro" id="IPR010982">
    <property type="entry name" value="Lambda_DNA-bd_dom_sf"/>
</dbReference>
<reference evidence="5 6" key="1">
    <citation type="submission" date="2016-12" db="EMBL/GenBank/DDBJ databases">
        <title>The draft genome sequence of Actinophytocola sp. 11-183.</title>
        <authorList>
            <person name="Wang W."/>
            <person name="Yuan L."/>
        </authorList>
    </citation>
    <scope>NUCLEOTIDE SEQUENCE [LARGE SCALE GENOMIC DNA]</scope>
    <source>
        <strain evidence="5 6">11-183</strain>
    </source>
</reference>
<dbReference type="PANTHER" id="PTHR30146:SF109">
    <property type="entry name" value="HTH-TYPE TRANSCRIPTIONAL REGULATOR GALS"/>
    <property type="match status" value="1"/>
</dbReference>
<dbReference type="InterPro" id="IPR000843">
    <property type="entry name" value="HTH_LacI"/>
</dbReference>
<protein>
    <submittedName>
        <fullName evidence="5">LacI family transcriptional regulator</fullName>
    </submittedName>
</protein>
<dbReference type="PRINTS" id="PR00036">
    <property type="entry name" value="HTHLACI"/>
</dbReference>
<dbReference type="InterPro" id="IPR028082">
    <property type="entry name" value="Peripla_BP_I"/>
</dbReference>
<keyword evidence="6" id="KW-1185">Reference proteome</keyword>
<dbReference type="PANTHER" id="PTHR30146">
    <property type="entry name" value="LACI-RELATED TRANSCRIPTIONAL REPRESSOR"/>
    <property type="match status" value="1"/>
</dbReference>
<dbReference type="SMART" id="SM00354">
    <property type="entry name" value="HTH_LACI"/>
    <property type="match status" value="1"/>
</dbReference>
<dbReference type="SUPFAM" id="SSF53822">
    <property type="entry name" value="Periplasmic binding protein-like I"/>
    <property type="match status" value="1"/>
</dbReference>
<dbReference type="EMBL" id="MSIE01000063">
    <property type="protein sequence ID" value="OLF11896.1"/>
    <property type="molecule type" value="Genomic_DNA"/>
</dbReference>
<evidence type="ECO:0000256" key="3">
    <source>
        <dbReference type="ARBA" id="ARBA00023163"/>
    </source>
</evidence>
<comment type="caution">
    <text evidence="5">The sequence shown here is derived from an EMBL/GenBank/DDBJ whole genome shotgun (WGS) entry which is preliminary data.</text>
</comment>
<dbReference type="PROSITE" id="PS50932">
    <property type="entry name" value="HTH_LACI_2"/>
    <property type="match status" value="1"/>
</dbReference>
<dbReference type="Gene3D" id="1.10.260.40">
    <property type="entry name" value="lambda repressor-like DNA-binding domains"/>
    <property type="match status" value="1"/>
</dbReference>
<proteinExistence type="predicted"/>
<dbReference type="SUPFAM" id="SSF47413">
    <property type="entry name" value="lambda repressor-like DNA-binding domains"/>
    <property type="match status" value="1"/>
</dbReference>
<dbReference type="Pfam" id="PF00356">
    <property type="entry name" value="LacI"/>
    <property type="match status" value="1"/>
</dbReference>
<dbReference type="Gene3D" id="3.40.50.2300">
    <property type="match status" value="2"/>
</dbReference>
<dbReference type="AlphaFoldDB" id="A0A1Q8CC33"/>
<feature type="domain" description="HTH lacI-type" evidence="4">
    <location>
        <begin position="12"/>
        <end position="66"/>
    </location>
</feature>
<keyword evidence="1" id="KW-0805">Transcription regulation</keyword>
<keyword evidence="2" id="KW-0238">DNA-binding</keyword>
<evidence type="ECO:0000256" key="2">
    <source>
        <dbReference type="ARBA" id="ARBA00023125"/>
    </source>
</evidence>
<evidence type="ECO:0000259" key="4">
    <source>
        <dbReference type="PROSITE" id="PS50932"/>
    </source>
</evidence>
<dbReference type="CDD" id="cd06267">
    <property type="entry name" value="PBP1_LacI_sugar_binding-like"/>
    <property type="match status" value="1"/>
</dbReference>
<evidence type="ECO:0000313" key="6">
    <source>
        <dbReference type="Proteomes" id="UP000185596"/>
    </source>
</evidence>
<dbReference type="RefSeq" id="WP_075129039.1">
    <property type="nucleotide sequence ID" value="NZ_MSIE01000063.1"/>
</dbReference>
<accession>A0A1Q8CC33</accession>
<dbReference type="GO" id="GO:0003700">
    <property type="term" value="F:DNA-binding transcription factor activity"/>
    <property type="evidence" value="ECO:0007669"/>
    <property type="project" value="TreeGrafter"/>
</dbReference>
<dbReference type="STRING" id="1912961.BU204_29420"/>
<dbReference type="PROSITE" id="PS00356">
    <property type="entry name" value="HTH_LACI_1"/>
    <property type="match status" value="1"/>
</dbReference>
<name>A0A1Q8CC33_9PSEU</name>
<dbReference type="GO" id="GO:0000976">
    <property type="term" value="F:transcription cis-regulatory region binding"/>
    <property type="evidence" value="ECO:0007669"/>
    <property type="project" value="TreeGrafter"/>
</dbReference>
<keyword evidence="3" id="KW-0804">Transcription</keyword>
<dbReference type="OrthoDB" id="4268837at2"/>
<dbReference type="Proteomes" id="UP000185596">
    <property type="component" value="Unassembled WGS sequence"/>
</dbReference>
<organism evidence="5 6">
    <name type="scientific">Actinophytocola xanthii</name>
    <dbReference type="NCBI Taxonomy" id="1912961"/>
    <lineage>
        <taxon>Bacteria</taxon>
        <taxon>Bacillati</taxon>
        <taxon>Actinomycetota</taxon>
        <taxon>Actinomycetes</taxon>
        <taxon>Pseudonocardiales</taxon>
        <taxon>Pseudonocardiaceae</taxon>
    </lineage>
</organism>
<sequence>MPTPRRAPLKRVTLEEVARAAGVSRATASRVVNGVTTVDEAIRSAVQRAIADTGYVPNPAARSLVTRRAEAVALVLPERARLPGDPFLGRLLRGTSRVTGDHGVHLVLMTMDANTRDQVAADLHRGRLDGVILVHPGERDPLPRRLVESRFPVVLSARPAEPLAVTHVEADQRAGAALAADHLRSLRRRRIVTITGPLHTAVGHDRLAGFRDTLADPDLAWVEGDFSRESGAVGMTHLVEAHPDLDAVFAASDLMAQGALSVLRARGRAVPADVAVVGFDDSGVALACDPPLTTVREPVEEMAAELARLLLHHIDHPDSPPARTLFTPTLVHRHSA</sequence>
<dbReference type="CDD" id="cd01392">
    <property type="entry name" value="HTH_LacI"/>
    <property type="match status" value="1"/>
</dbReference>
<dbReference type="InterPro" id="IPR046335">
    <property type="entry name" value="LacI/GalR-like_sensor"/>
</dbReference>